<proteinExistence type="predicted"/>
<protein>
    <submittedName>
        <fullName evidence="2">Uncharacterized protein</fullName>
    </submittedName>
</protein>
<dbReference type="OrthoDB" id="9182053at2"/>
<keyword evidence="1" id="KW-0812">Transmembrane</keyword>
<dbReference type="Proteomes" id="UP000029736">
    <property type="component" value="Unassembled WGS sequence"/>
</dbReference>
<accession>A0A098SAI0</accession>
<dbReference type="STRING" id="1524460.IX84_01865"/>
<sequence length="163" mass="19188">MVVNKKSPQLVPPERNDRKRYIVLLMLLIGSAALLFYSKDITKLSPERRQKLEKELEELENAEQYALVAAKDGWYSCFNCPGEVKIFLHRGEVWKYGVTKKGERGRYGNWHVNQGLTYFVQFQGSYQECLKQEKIKIYTYAQLPENLRRQYPLIRPPGNKRDT</sequence>
<dbReference type="RefSeq" id="WP_044216056.1">
    <property type="nucleotide sequence ID" value="NZ_CAKZLC010000179.1"/>
</dbReference>
<keyword evidence="3" id="KW-1185">Reference proteome</keyword>
<organism evidence="2 3">
    <name type="scientific">Phaeodactylibacter xiamenensis</name>
    <dbReference type="NCBI Taxonomy" id="1524460"/>
    <lineage>
        <taxon>Bacteria</taxon>
        <taxon>Pseudomonadati</taxon>
        <taxon>Bacteroidota</taxon>
        <taxon>Saprospiria</taxon>
        <taxon>Saprospirales</taxon>
        <taxon>Haliscomenobacteraceae</taxon>
        <taxon>Phaeodactylibacter</taxon>
    </lineage>
</organism>
<gene>
    <name evidence="2" type="ORF">IX84_01865</name>
</gene>
<keyword evidence="1" id="KW-1133">Transmembrane helix</keyword>
<feature type="transmembrane region" description="Helical" evidence="1">
    <location>
        <begin position="21"/>
        <end position="38"/>
    </location>
</feature>
<keyword evidence="1" id="KW-0472">Membrane</keyword>
<dbReference type="AlphaFoldDB" id="A0A098SAI0"/>
<comment type="caution">
    <text evidence="2">The sequence shown here is derived from an EMBL/GenBank/DDBJ whole genome shotgun (WGS) entry which is preliminary data.</text>
</comment>
<dbReference type="EMBL" id="JPOS01000004">
    <property type="protein sequence ID" value="KGE89544.1"/>
    <property type="molecule type" value="Genomic_DNA"/>
</dbReference>
<name>A0A098SAI0_9BACT</name>
<reference evidence="2 3" key="1">
    <citation type="journal article" date="2014" name="Int. J. Syst. Evol. Microbiol.">
        <title>Phaeodactylibacter xiamenensis gen. nov., sp. nov., a member of the family Saprospiraceae isolated from the marine alga Phaeodactylum tricornutum.</title>
        <authorList>
            <person name="Chen Z.Jr."/>
            <person name="Lei X."/>
            <person name="Lai Q."/>
            <person name="Li Y."/>
            <person name="Zhang B."/>
            <person name="Zhang J."/>
            <person name="Zhang H."/>
            <person name="Yang L."/>
            <person name="Zheng W."/>
            <person name="Tian Y."/>
            <person name="Yu Z."/>
            <person name="Xu H.Jr."/>
            <person name="Zheng T."/>
        </authorList>
    </citation>
    <scope>NUCLEOTIDE SEQUENCE [LARGE SCALE GENOMIC DNA]</scope>
    <source>
        <strain evidence="2 3">KD52</strain>
    </source>
</reference>
<evidence type="ECO:0000256" key="1">
    <source>
        <dbReference type="SAM" id="Phobius"/>
    </source>
</evidence>
<evidence type="ECO:0000313" key="3">
    <source>
        <dbReference type="Proteomes" id="UP000029736"/>
    </source>
</evidence>
<evidence type="ECO:0000313" key="2">
    <source>
        <dbReference type="EMBL" id="KGE89544.1"/>
    </source>
</evidence>